<keyword evidence="2" id="KW-0401">Integrin</keyword>
<dbReference type="GO" id="GO:0007229">
    <property type="term" value="P:integrin-mediated signaling pathway"/>
    <property type="evidence" value="ECO:0007669"/>
    <property type="project" value="UniProtKB-KW"/>
</dbReference>
<feature type="region of interest" description="Disordered" evidence="1">
    <location>
        <begin position="33"/>
        <end position="80"/>
    </location>
</feature>
<dbReference type="Proteomes" id="UP000289886">
    <property type="component" value="Unassembled WGS sequence"/>
</dbReference>
<evidence type="ECO:0000313" key="3">
    <source>
        <dbReference type="Proteomes" id="UP000289886"/>
    </source>
</evidence>
<dbReference type="AlphaFoldDB" id="A0A444U6Y7"/>
<sequence length="106" mass="11658">MIRMEKEEFFIEPVESGGELGEEEQGGRQHIVYRKSSIKTSPSNQTSDFHGKGTGERVSASEPVISTGSLTKEETPPSKVGAFEDQLQLKSGRFSKLVKHLLPPKA</sequence>
<keyword evidence="3" id="KW-1185">Reference proteome</keyword>
<evidence type="ECO:0000313" key="2">
    <source>
        <dbReference type="EMBL" id="RXM30956.1"/>
    </source>
</evidence>
<name>A0A444U6Y7_ACIRT</name>
<reference evidence="2 3" key="1">
    <citation type="submission" date="2019-01" db="EMBL/GenBank/DDBJ databases">
        <title>Draft Genome and Complete Hox-Cluster Characterization of the Sterlet Sturgeon (Acipenser ruthenus).</title>
        <authorList>
            <person name="Wei Q."/>
        </authorList>
    </citation>
    <scope>NUCLEOTIDE SEQUENCE [LARGE SCALE GENOMIC DNA]</scope>
    <source>
        <strain evidence="2">WHYD16114868_AA</strain>
        <tissue evidence="2">Blood</tissue>
    </source>
</reference>
<proteinExistence type="predicted"/>
<evidence type="ECO:0000256" key="1">
    <source>
        <dbReference type="SAM" id="MobiDB-lite"/>
    </source>
</evidence>
<feature type="compositionally biased region" description="Polar residues" evidence="1">
    <location>
        <begin position="38"/>
        <end position="48"/>
    </location>
</feature>
<protein>
    <submittedName>
        <fullName evidence="2">A disintegrin and metalloproteinase with thrombospondin motifs 3</fullName>
    </submittedName>
</protein>
<accession>A0A444U6Y7</accession>
<gene>
    <name evidence="2" type="ORF">EOD39_17446</name>
</gene>
<dbReference type="EMBL" id="SCEB01215170">
    <property type="protein sequence ID" value="RXM30956.1"/>
    <property type="molecule type" value="Genomic_DNA"/>
</dbReference>
<organism evidence="2 3">
    <name type="scientific">Acipenser ruthenus</name>
    <name type="common">Sterlet sturgeon</name>
    <dbReference type="NCBI Taxonomy" id="7906"/>
    <lineage>
        <taxon>Eukaryota</taxon>
        <taxon>Metazoa</taxon>
        <taxon>Chordata</taxon>
        <taxon>Craniata</taxon>
        <taxon>Vertebrata</taxon>
        <taxon>Euteleostomi</taxon>
        <taxon>Actinopterygii</taxon>
        <taxon>Chondrostei</taxon>
        <taxon>Acipenseriformes</taxon>
        <taxon>Acipenseridae</taxon>
        <taxon>Acipenser</taxon>
    </lineage>
</organism>
<comment type="caution">
    <text evidence="2">The sequence shown here is derived from an EMBL/GenBank/DDBJ whole genome shotgun (WGS) entry which is preliminary data.</text>
</comment>